<reference evidence="7 8" key="1">
    <citation type="submission" date="2016-10" db="EMBL/GenBank/DDBJ databases">
        <title>Genome sequence of the basidiomycete white-rot fungus Trametes pubescens.</title>
        <authorList>
            <person name="Makela M.R."/>
            <person name="Granchi Z."/>
            <person name="Peng M."/>
            <person name="De Vries R.P."/>
            <person name="Grigoriev I."/>
            <person name="Riley R."/>
            <person name="Hilden K."/>
        </authorList>
    </citation>
    <scope>NUCLEOTIDE SEQUENCE [LARGE SCALE GENOMIC DNA]</scope>
    <source>
        <strain evidence="7 8">FBCC735</strain>
    </source>
</reference>
<evidence type="ECO:0000256" key="5">
    <source>
        <dbReference type="ARBA" id="ARBA00023002"/>
    </source>
</evidence>
<name>A0A1M2V2X3_TRAPU</name>
<dbReference type="EMBL" id="MNAD01001710">
    <property type="protein sequence ID" value="OJT01951.1"/>
    <property type="molecule type" value="Genomic_DNA"/>
</dbReference>
<feature type="domain" description="FAD dependent oxidoreductase" evidence="6">
    <location>
        <begin position="7"/>
        <end position="379"/>
    </location>
</feature>
<dbReference type="InterPro" id="IPR006076">
    <property type="entry name" value="FAD-dep_OxRdtase"/>
</dbReference>
<dbReference type="PANTHER" id="PTHR10961">
    <property type="entry name" value="PEROXISOMAL SARCOSINE OXIDASE"/>
    <property type="match status" value="1"/>
</dbReference>
<comment type="cofactor">
    <cofactor evidence="1">
        <name>FAD</name>
        <dbReference type="ChEBI" id="CHEBI:57692"/>
    </cofactor>
</comment>
<dbReference type="Pfam" id="PF01266">
    <property type="entry name" value="DAO"/>
    <property type="match status" value="1"/>
</dbReference>
<proteinExistence type="inferred from homology"/>
<dbReference type="OrthoDB" id="2219495at2759"/>
<gene>
    <name evidence="7" type="ORF">TRAPUB_7595</name>
</gene>
<protein>
    <submittedName>
        <fullName evidence="7">L-pipecolate oxidase</fullName>
    </submittedName>
</protein>
<dbReference type="SUPFAM" id="SSF54373">
    <property type="entry name" value="FAD-linked reductases, C-terminal domain"/>
    <property type="match status" value="1"/>
</dbReference>
<dbReference type="Gene3D" id="3.30.9.10">
    <property type="entry name" value="D-Amino Acid Oxidase, subunit A, domain 2"/>
    <property type="match status" value="1"/>
</dbReference>
<dbReference type="Proteomes" id="UP000184267">
    <property type="component" value="Unassembled WGS sequence"/>
</dbReference>
<dbReference type="OMA" id="RTQSTHE"/>
<keyword evidence="4" id="KW-0274">FAD</keyword>
<evidence type="ECO:0000313" key="8">
    <source>
        <dbReference type="Proteomes" id="UP000184267"/>
    </source>
</evidence>
<evidence type="ECO:0000256" key="1">
    <source>
        <dbReference type="ARBA" id="ARBA00001974"/>
    </source>
</evidence>
<evidence type="ECO:0000313" key="7">
    <source>
        <dbReference type="EMBL" id="OJT01951.1"/>
    </source>
</evidence>
<dbReference type="AlphaFoldDB" id="A0A1M2V2X3"/>
<organism evidence="7 8">
    <name type="scientific">Trametes pubescens</name>
    <name type="common">White-rot fungus</name>
    <dbReference type="NCBI Taxonomy" id="154538"/>
    <lineage>
        <taxon>Eukaryota</taxon>
        <taxon>Fungi</taxon>
        <taxon>Dikarya</taxon>
        <taxon>Basidiomycota</taxon>
        <taxon>Agaricomycotina</taxon>
        <taxon>Agaricomycetes</taxon>
        <taxon>Polyporales</taxon>
        <taxon>Polyporaceae</taxon>
        <taxon>Trametes</taxon>
    </lineage>
</organism>
<dbReference type="InterPro" id="IPR036188">
    <property type="entry name" value="FAD/NAD-bd_sf"/>
</dbReference>
<dbReference type="GO" id="GO:0050031">
    <property type="term" value="F:L-pipecolate oxidase activity"/>
    <property type="evidence" value="ECO:0007669"/>
    <property type="project" value="TreeGrafter"/>
</dbReference>
<dbReference type="GO" id="GO:0050660">
    <property type="term" value="F:flavin adenine dinucleotide binding"/>
    <property type="evidence" value="ECO:0007669"/>
    <property type="project" value="InterPro"/>
</dbReference>
<comment type="similarity">
    <text evidence="2">Belongs to the MSOX/MTOX family.</text>
</comment>
<dbReference type="InterPro" id="IPR045170">
    <property type="entry name" value="MTOX"/>
</dbReference>
<dbReference type="PANTHER" id="PTHR10961:SF46">
    <property type="entry name" value="PEROXISOMAL SARCOSINE OXIDASE"/>
    <property type="match status" value="1"/>
</dbReference>
<keyword evidence="8" id="KW-1185">Reference proteome</keyword>
<dbReference type="GO" id="GO:0004657">
    <property type="term" value="F:proline dehydrogenase activity"/>
    <property type="evidence" value="ECO:0007669"/>
    <property type="project" value="TreeGrafter"/>
</dbReference>
<sequence length="433" mass="46681">MSQTQQVLIVGAGCFGLSTAYHLLKRGYQNITVIDRSPVLPAPDAASTDINKIVRSSYADAFYAHLAREAIADWKDAELWGDTYHESGVYCPLVVGEEYTDKAYENDVAAGARIEHLSGADAIRKVFPPGVSVAVPENARGWLNRDGGWAFASQGITRLMDRVTSLGGKIVPGKAVAEFLKKDGKTTGVRCEDGTVFEADLTVLAVGSWTASAFPELSLQTQCLATGQTVAMIQLTPEEGDQYRDCPVVLNFVTGVYMFPPNQDNIVKLAIHGGGYTQTVENAKSAQVISTPRTITSHGKDGLRIPKAAAQKLRAELAQVYPELAKKPFAATRLCWYTDAPDENWVIGYHPEDSSLVLATAGSGHAYKFLPVVGRLVADAIEGKLPPDVASRFAVNRPHAKDGVVAPELRYQPAEELVVDQLCGPDDLLPVPS</sequence>
<accession>A0A1M2V2X3</accession>
<dbReference type="SUPFAM" id="SSF51905">
    <property type="entry name" value="FAD/NAD(P)-binding domain"/>
    <property type="match status" value="1"/>
</dbReference>
<evidence type="ECO:0000256" key="4">
    <source>
        <dbReference type="ARBA" id="ARBA00022827"/>
    </source>
</evidence>
<keyword evidence="5" id="KW-0560">Oxidoreductase</keyword>
<dbReference type="Gene3D" id="3.50.50.60">
    <property type="entry name" value="FAD/NAD(P)-binding domain"/>
    <property type="match status" value="1"/>
</dbReference>
<evidence type="ECO:0000259" key="6">
    <source>
        <dbReference type="Pfam" id="PF01266"/>
    </source>
</evidence>
<keyword evidence="3" id="KW-0285">Flavoprotein</keyword>
<comment type="caution">
    <text evidence="7">The sequence shown here is derived from an EMBL/GenBank/DDBJ whole genome shotgun (WGS) entry which is preliminary data.</text>
</comment>
<evidence type="ECO:0000256" key="3">
    <source>
        <dbReference type="ARBA" id="ARBA00022630"/>
    </source>
</evidence>
<dbReference type="STRING" id="154538.A0A1M2V2X3"/>
<evidence type="ECO:0000256" key="2">
    <source>
        <dbReference type="ARBA" id="ARBA00010989"/>
    </source>
</evidence>
<dbReference type="GO" id="GO:0008115">
    <property type="term" value="F:sarcosine oxidase activity"/>
    <property type="evidence" value="ECO:0007669"/>
    <property type="project" value="TreeGrafter"/>
</dbReference>